<name>A0A2T4U1B7_9BACT</name>
<evidence type="ECO:0000256" key="6">
    <source>
        <dbReference type="ARBA" id="ARBA00022679"/>
    </source>
</evidence>
<dbReference type="Pfam" id="PF02879">
    <property type="entry name" value="PGM_PMM_II"/>
    <property type="match status" value="1"/>
</dbReference>
<feature type="domain" description="Alpha-D-phosphohexomutase alpha/beta/alpha" evidence="11">
    <location>
        <begin position="535"/>
        <end position="634"/>
    </location>
</feature>
<gene>
    <name evidence="14" type="ORF">CLG94_00330</name>
</gene>
<comment type="similarity">
    <text evidence="2">Belongs to the phosphohexose mutase family.</text>
</comment>
<evidence type="ECO:0000259" key="13">
    <source>
        <dbReference type="Pfam" id="PF25084"/>
    </source>
</evidence>
<evidence type="ECO:0000259" key="9">
    <source>
        <dbReference type="Pfam" id="PF00483"/>
    </source>
</evidence>
<dbReference type="Gene3D" id="3.40.120.10">
    <property type="entry name" value="Alpha-D-Glucose-1,6-Bisphosphate, subunit A, domain 3"/>
    <property type="match status" value="3"/>
</dbReference>
<evidence type="ECO:0000256" key="8">
    <source>
        <dbReference type="ARBA" id="ARBA00022917"/>
    </source>
</evidence>
<keyword evidence="3" id="KW-0963">Cytoplasm</keyword>
<dbReference type="RefSeq" id="WP_107560916.1">
    <property type="nucleotide sequence ID" value="NZ_NVQC01000007.1"/>
</dbReference>
<dbReference type="InterPro" id="IPR011004">
    <property type="entry name" value="Trimer_LpxA-like_sf"/>
</dbReference>
<dbReference type="InterPro" id="IPR005846">
    <property type="entry name" value="A-D-PHexomutase_a/b/a-III"/>
</dbReference>
<reference evidence="14 15" key="1">
    <citation type="submission" date="2017-09" db="EMBL/GenBank/DDBJ databases">
        <title>Bloom of a denitrifying methanotroph, Candidatus Methylomirabilis limnetica, in a deep stratified lake.</title>
        <authorList>
            <person name="Graf J.S."/>
            <person name="Marchant H.K."/>
            <person name="Tienken D."/>
            <person name="Hach P.F."/>
            <person name="Brand A."/>
            <person name="Schubert C.J."/>
            <person name="Kuypers M.M."/>
            <person name="Milucka J."/>
        </authorList>
    </citation>
    <scope>NUCLEOTIDE SEQUENCE [LARGE SCALE GENOMIC DNA]</scope>
    <source>
        <strain evidence="14 15">Zug</strain>
    </source>
</reference>
<feature type="domain" description="Alpha-D-phosphohexomutase alpha/beta/alpha" evidence="10">
    <location>
        <begin position="384"/>
        <end position="515"/>
    </location>
</feature>
<accession>A0A2T4U1B7</accession>
<dbReference type="Pfam" id="PF00483">
    <property type="entry name" value="NTP_transferase"/>
    <property type="match status" value="1"/>
</dbReference>
<dbReference type="Gene3D" id="2.160.10.10">
    <property type="entry name" value="Hexapeptide repeat proteins"/>
    <property type="match status" value="1"/>
</dbReference>
<dbReference type="Gene3D" id="3.90.550.10">
    <property type="entry name" value="Spore Coat Polysaccharide Biosynthesis Protein SpsA, Chain A"/>
    <property type="match status" value="1"/>
</dbReference>
<dbReference type="PROSITE" id="PS00101">
    <property type="entry name" value="HEXAPEP_TRANSFERASES"/>
    <property type="match status" value="1"/>
</dbReference>
<proteinExistence type="inferred from homology"/>
<feature type="domain" description="Alpha-D-phosphohexomutase alpha/beta/alpha" evidence="12">
    <location>
        <begin position="643"/>
        <end position="749"/>
    </location>
</feature>
<dbReference type="CDD" id="cd05805">
    <property type="entry name" value="MPG1_transferase"/>
    <property type="match status" value="1"/>
</dbReference>
<dbReference type="SUPFAM" id="SSF53448">
    <property type="entry name" value="Nucleotide-diphospho-sugar transferases"/>
    <property type="match status" value="1"/>
</dbReference>
<dbReference type="CDD" id="cd04181">
    <property type="entry name" value="NTP_transferase"/>
    <property type="match status" value="1"/>
</dbReference>
<dbReference type="FunFam" id="3.90.550.10:FF:000013">
    <property type="entry name" value="mannose-1-phosphate guanyltransferase beta"/>
    <property type="match status" value="1"/>
</dbReference>
<evidence type="ECO:0000256" key="5">
    <source>
        <dbReference type="ARBA" id="ARBA00022553"/>
    </source>
</evidence>
<dbReference type="InterPro" id="IPR018357">
    <property type="entry name" value="Hexapep_transf_CS"/>
</dbReference>
<dbReference type="SUPFAM" id="SSF53738">
    <property type="entry name" value="Phosphoglucomutase, first 3 domains"/>
    <property type="match status" value="2"/>
</dbReference>
<evidence type="ECO:0000259" key="11">
    <source>
        <dbReference type="Pfam" id="PF02879"/>
    </source>
</evidence>
<evidence type="ECO:0000256" key="2">
    <source>
        <dbReference type="ARBA" id="ARBA00010231"/>
    </source>
</evidence>
<dbReference type="OrthoDB" id="9801899at2"/>
<keyword evidence="7" id="KW-0677">Repeat</keyword>
<dbReference type="CDD" id="cd03356">
    <property type="entry name" value="LbH_G1P_AT_C_like"/>
    <property type="match status" value="1"/>
</dbReference>
<keyword evidence="15" id="KW-1185">Reference proteome</keyword>
<evidence type="ECO:0000256" key="3">
    <source>
        <dbReference type="ARBA" id="ARBA00022490"/>
    </source>
</evidence>
<dbReference type="GO" id="GO:0005975">
    <property type="term" value="P:carbohydrate metabolic process"/>
    <property type="evidence" value="ECO:0007669"/>
    <property type="project" value="InterPro"/>
</dbReference>
<keyword evidence="5" id="KW-0597">Phosphoprotein</keyword>
<dbReference type="InterPro" id="IPR050486">
    <property type="entry name" value="Mannose-1P_guanyltransferase"/>
</dbReference>
<dbReference type="Pfam" id="PF25084">
    <property type="entry name" value="LbH_EIF2B"/>
    <property type="match status" value="1"/>
</dbReference>
<keyword evidence="4" id="KW-0396">Initiation factor</keyword>
<dbReference type="AlphaFoldDB" id="A0A2T4U1B7"/>
<comment type="caution">
    <text evidence="14">The sequence shown here is derived from an EMBL/GenBank/DDBJ whole genome shotgun (WGS) entry which is preliminary data.</text>
</comment>
<evidence type="ECO:0000313" key="14">
    <source>
        <dbReference type="EMBL" id="PTL37163.1"/>
    </source>
</evidence>
<dbReference type="PANTHER" id="PTHR22572">
    <property type="entry name" value="SUGAR-1-PHOSPHATE GUANYL TRANSFERASE"/>
    <property type="match status" value="1"/>
</dbReference>
<keyword evidence="8" id="KW-0648">Protein biosynthesis</keyword>
<feature type="domain" description="EIF2B subunit epsilon/gamma LbH" evidence="13">
    <location>
        <begin position="256"/>
        <end position="352"/>
    </location>
</feature>
<dbReference type="GO" id="GO:0016868">
    <property type="term" value="F:intramolecular phosphotransferase activity"/>
    <property type="evidence" value="ECO:0007669"/>
    <property type="project" value="InterPro"/>
</dbReference>
<organism evidence="14 15">
    <name type="scientific">Candidatus Methylomirabilis limnetica</name>
    <dbReference type="NCBI Taxonomy" id="2033718"/>
    <lineage>
        <taxon>Bacteria</taxon>
        <taxon>Candidatus Methylomirabilota</taxon>
        <taxon>Candidatus Methylomirabilia</taxon>
        <taxon>Candidatus Methylomirabilales</taxon>
        <taxon>Candidatus Methylomirabilaceae</taxon>
        <taxon>Candidatus Methylomirabilis</taxon>
    </lineage>
</organism>
<dbReference type="InterPro" id="IPR016055">
    <property type="entry name" value="A-D-PHexomutase_a/b/a-I/II/III"/>
</dbReference>
<dbReference type="InterPro" id="IPR005835">
    <property type="entry name" value="NTP_transferase_dom"/>
</dbReference>
<evidence type="ECO:0000313" key="15">
    <source>
        <dbReference type="Proteomes" id="UP000241436"/>
    </source>
</evidence>
<dbReference type="Proteomes" id="UP000241436">
    <property type="component" value="Unassembled WGS sequence"/>
</dbReference>
<dbReference type="InterPro" id="IPR029044">
    <property type="entry name" value="Nucleotide-diphossugar_trans"/>
</dbReference>
<protein>
    <submittedName>
        <fullName evidence="14">Nucleotidyltransferase</fullName>
    </submittedName>
</protein>
<comment type="subcellular location">
    <subcellularLocation>
        <location evidence="1">Cytoplasm</location>
        <location evidence="1">Cytosol</location>
    </subcellularLocation>
</comment>
<dbReference type="SUPFAM" id="SSF55957">
    <property type="entry name" value="Phosphoglucomutase, C-terminal domain"/>
    <property type="match status" value="1"/>
</dbReference>
<dbReference type="InterPro" id="IPR056764">
    <property type="entry name" value="LbH_EIF2B3/5"/>
</dbReference>
<dbReference type="InterPro" id="IPR005844">
    <property type="entry name" value="A-D-PHexomutase_a/b/a-I"/>
</dbReference>
<dbReference type="GO" id="GO:0016740">
    <property type="term" value="F:transferase activity"/>
    <property type="evidence" value="ECO:0007669"/>
    <property type="project" value="UniProtKB-KW"/>
</dbReference>
<dbReference type="InterPro" id="IPR005845">
    <property type="entry name" value="A-D-PHexomutase_a/b/a-II"/>
</dbReference>
<keyword evidence="6 14" id="KW-0808">Transferase</keyword>
<dbReference type="InterPro" id="IPR036900">
    <property type="entry name" value="A-D-PHexomutase_C_sf"/>
</dbReference>
<dbReference type="Pfam" id="PF02880">
    <property type="entry name" value="PGM_PMM_III"/>
    <property type="match status" value="1"/>
</dbReference>
<dbReference type="SUPFAM" id="SSF51161">
    <property type="entry name" value="Trimeric LpxA-like enzymes"/>
    <property type="match status" value="1"/>
</dbReference>
<evidence type="ECO:0000256" key="1">
    <source>
        <dbReference type="ARBA" id="ARBA00004514"/>
    </source>
</evidence>
<evidence type="ECO:0000259" key="10">
    <source>
        <dbReference type="Pfam" id="PF02878"/>
    </source>
</evidence>
<dbReference type="EMBL" id="NVQC01000007">
    <property type="protein sequence ID" value="PTL37163.1"/>
    <property type="molecule type" value="Genomic_DNA"/>
</dbReference>
<evidence type="ECO:0000256" key="7">
    <source>
        <dbReference type="ARBA" id="ARBA00022737"/>
    </source>
</evidence>
<reference evidence="15" key="2">
    <citation type="journal article" date="2018" name="Environ. Microbiol.">
        <title>Bloom of a denitrifying methanotroph, 'Candidatus Methylomirabilis limnetica', in a deep stratified lake.</title>
        <authorList>
            <person name="Graf J.S."/>
            <person name="Mayr M.J."/>
            <person name="Marchant H.K."/>
            <person name="Tienken D."/>
            <person name="Hach P.F."/>
            <person name="Brand A."/>
            <person name="Schubert C.J."/>
            <person name="Kuypers M.M."/>
            <person name="Milucka J."/>
        </authorList>
    </citation>
    <scope>NUCLEOTIDE SEQUENCE [LARGE SCALE GENOMIC DNA]</scope>
    <source>
        <strain evidence="15">Zug</strain>
    </source>
</reference>
<sequence length="840" mass="91989">MKAVIMAGGFGTRLRPLTISISKPMIPMATKPMMEHIVALLKNHGFDDLITLLYFQPEVIERYFGDGSEFGVKMVYATATEDYGTAGAVKNAEAFLDDTFLIISGDLLTDFDLTEAVKFHKDHGALATIVLTRVENPLQYGVVITSHDGRVTHFLEKPSWSEVFSDTVNTGIYILEPEVLDLIPPGKSFDFSRDLFPKLLNEGRALYGYVATGYWKDVGDLIEYRLAHRDILAGMVKVALPGKLVEGLDKPIWLGEGSRVDFTASLKGGVLIGKHTQVGPNVHITRSVIGDNCVIEEGAVIVGSVLWNNVFIGPRAILKENIVGRGSEIKAHAHLFEGALISDQCKVGEGSVVKADVKVWPHKVVEDGAILATSLVWGQKWSRSLFGAYGVTGLANLEISPEFAAKLGACFGATLRMGAIVRTSRDCHQASHMVKRAIICGLHSAGVDVHDFRIVPIPVVRYQMGARGAVGGVHVRKSPFDPELIDIQFFDERGMDISSSWEKSIERSFFREDFRRAKVDEIGHLSLPVYDVELYQEGVLSVIDRGALRGRGFRIVIDYAYGSSSIIFPQILGRLGCEVIALNAYLDPGRITKSAEGFHRSLQQLSEIVRSLGADLGIMLDTGAEKIFVVDDNGDLLSDDLALALMALLVMRTHPPGVIGVPITASSAIEDLARDQGFRVIRTKTAPRASTEAATQEGVIFVGDGLGGFIFSQFQPVFDGMLATLKLLEMLAAQDIRLHQLIRSIPQRFRCHEHIPCPLERKGGTMRALIADTADEQVELVDGVKVHLGNDSVILYPDQDRPYFHIIAEAGTLARAEAHLARYREVLALCMKSSLPEVAP</sequence>
<evidence type="ECO:0000259" key="12">
    <source>
        <dbReference type="Pfam" id="PF02880"/>
    </source>
</evidence>
<evidence type="ECO:0000256" key="4">
    <source>
        <dbReference type="ARBA" id="ARBA00022540"/>
    </source>
</evidence>
<feature type="domain" description="Nucleotidyl transferase" evidence="9">
    <location>
        <begin position="2"/>
        <end position="232"/>
    </location>
</feature>
<dbReference type="Pfam" id="PF02878">
    <property type="entry name" value="PGM_PMM_I"/>
    <property type="match status" value="1"/>
</dbReference>